<keyword evidence="6" id="KW-0804">Transcription</keyword>
<dbReference type="InterPro" id="IPR001789">
    <property type="entry name" value="Sig_transdc_resp-reg_receiver"/>
</dbReference>
<dbReference type="AlphaFoldDB" id="A0A8I0DRT3"/>
<sequence length="225" mass="25652">MRILMIEDDKELAEITKLRLEKDNFTVDVCLDGAEGLYYMQENMYDLVILDRMLPSMDGTQVLKEARKANVSTPVIFLTALGELEDKITGLDCGADDYMVKPFAFEELLARIRSIMRRPGKWGDLGLLKLGDVSFDPECGRLSKGAKECTLSKRESTLMEVFLRNPGQVLPRTLLLSRVWGLESDVEDGNLDNYIHFLRRRLHAVDSSLQLKTIRGVGYQMEVYH</sequence>
<dbReference type="PROSITE" id="PS50110">
    <property type="entry name" value="RESPONSE_REGULATORY"/>
    <property type="match status" value="1"/>
</dbReference>
<dbReference type="PROSITE" id="PS51755">
    <property type="entry name" value="OMPR_PHOB"/>
    <property type="match status" value="1"/>
</dbReference>
<feature type="domain" description="Response regulatory" evidence="10">
    <location>
        <begin position="2"/>
        <end position="116"/>
    </location>
</feature>
<keyword evidence="4" id="KW-0805">Transcription regulation</keyword>
<dbReference type="GO" id="GO:0032993">
    <property type="term" value="C:protein-DNA complex"/>
    <property type="evidence" value="ECO:0007669"/>
    <property type="project" value="TreeGrafter"/>
</dbReference>
<dbReference type="Pfam" id="PF00072">
    <property type="entry name" value="Response_reg"/>
    <property type="match status" value="1"/>
</dbReference>
<feature type="domain" description="OmpR/PhoB-type" evidence="11">
    <location>
        <begin position="125"/>
        <end position="223"/>
    </location>
</feature>
<protein>
    <recommendedName>
        <fullName evidence="1">Stage 0 sporulation protein A homolog</fullName>
    </recommendedName>
</protein>
<feature type="modified residue" description="4-aspartylphosphate" evidence="8">
    <location>
        <position position="51"/>
    </location>
</feature>
<feature type="DNA-binding region" description="OmpR/PhoB-type" evidence="9">
    <location>
        <begin position="125"/>
        <end position="223"/>
    </location>
</feature>
<evidence type="ECO:0000256" key="3">
    <source>
        <dbReference type="ARBA" id="ARBA00023012"/>
    </source>
</evidence>
<name>A0A8I0DRT3_9FIRM</name>
<dbReference type="Gene3D" id="1.10.10.10">
    <property type="entry name" value="Winged helix-like DNA-binding domain superfamily/Winged helix DNA-binding domain"/>
    <property type="match status" value="1"/>
</dbReference>
<comment type="caution">
    <text evidence="12">The sequence shown here is derived from an EMBL/GenBank/DDBJ whole genome shotgun (WGS) entry which is preliminary data.</text>
</comment>
<dbReference type="GO" id="GO:0005829">
    <property type="term" value="C:cytosol"/>
    <property type="evidence" value="ECO:0007669"/>
    <property type="project" value="TreeGrafter"/>
</dbReference>
<proteinExistence type="predicted"/>
<dbReference type="PANTHER" id="PTHR48111">
    <property type="entry name" value="REGULATOR OF RPOS"/>
    <property type="match status" value="1"/>
</dbReference>
<dbReference type="GO" id="GO:0006355">
    <property type="term" value="P:regulation of DNA-templated transcription"/>
    <property type="evidence" value="ECO:0007669"/>
    <property type="project" value="InterPro"/>
</dbReference>
<evidence type="ECO:0000313" key="13">
    <source>
        <dbReference type="Proteomes" id="UP000652847"/>
    </source>
</evidence>
<dbReference type="Proteomes" id="UP000652847">
    <property type="component" value="Unassembled WGS sequence"/>
</dbReference>
<dbReference type="Gene3D" id="6.10.250.690">
    <property type="match status" value="1"/>
</dbReference>
<dbReference type="CDD" id="cd00383">
    <property type="entry name" value="trans_reg_C"/>
    <property type="match status" value="1"/>
</dbReference>
<evidence type="ECO:0000256" key="1">
    <source>
        <dbReference type="ARBA" id="ARBA00018672"/>
    </source>
</evidence>
<accession>A0A8I0DRT3</accession>
<evidence type="ECO:0000259" key="10">
    <source>
        <dbReference type="PROSITE" id="PS50110"/>
    </source>
</evidence>
<keyword evidence="3" id="KW-0902">Two-component regulatory system</keyword>
<dbReference type="EMBL" id="JACOOT010000029">
    <property type="protein sequence ID" value="MBC5651876.1"/>
    <property type="molecule type" value="Genomic_DNA"/>
</dbReference>
<dbReference type="SUPFAM" id="SSF46894">
    <property type="entry name" value="C-terminal effector domain of the bipartite response regulators"/>
    <property type="match status" value="1"/>
</dbReference>
<dbReference type="SUPFAM" id="SSF52172">
    <property type="entry name" value="CheY-like"/>
    <property type="match status" value="1"/>
</dbReference>
<dbReference type="SMART" id="SM00862">
    <property type="entry name" value="Trans_reg_C"/>
    <property type="match status" value="1"/>
</dbReference>
<dbReference type="InterPro" id="IPR039420">
    <property type="entry name" value="WalR-like"/>
</dbReference>
<dbReference type="GO" id="GO:0000976">
    <property type="term" value="F:transcription cis-regulatory region binding"/>
    <property type="evidence" value="ECO:0007669"/>
    <property type="project" value="TreeGrafter"/>
</dbReference>
<gene>
    <name evidence="12" type="ORF">H8S54_12350</name>
</gene>
<evidence type="ECO:0000313" key="12">
    <source>
        <dbReference type="EMBL" id="MBC5651876.1"/>
    </source>
</evidence>
<dbReference type="RefSeq" id="WP_117854388.1">
    <property type="nucleotide sequence ID" value="NZ_JACOOT010000029.1"/>
</dbReference>
<evidence type="ECO:0000256" key="7">
    <source>
        <dbReference type="ARBA" id="ARBA00024867"/>
    </source>
</evidence>
<evidence type="ECO:0000256" key="8">
    <source>
        <dbReference type="PROSITE-ProRule" id="PRU00169"/>
    </source>
</evidence>
<evidence type="ECO:0000256" key="4">
    <source>
        <dbReference type="ARBA" id="ARBA00023015"/>
    </source>
</evidence>
<reference evidence="12 13" key="1">
    <citation type="submission" date="2020-08" db="EMBL/GenBank/DDBJ databases">
        <title>Genome public.</title>
        <authorList>
            <person name="Liu C."/>
            <person name="Sun Q."/>
        </authorList>
    </citation>
    <scope>NUCLEOTIDE SEQUENCE [LARGE SCALE GENOMIC DNA]</scope>
    <source>
        <strain evidence="12 13">BX17</strain>
    </source>
</reference>
<keyword evidence="2 8" id="KW-0597">Phosphoprotein</keyword>
<dbReference type="InterPro" id="IPR001867">
    <property type="entry name" value="OmpR/PhoB-type_DNA-bd"/>
</dbReference>
<dbReference type="PANTHER" id="PTHR48111:SF22">
    <property type="entry name" value="REGULATOR OF RPOS"/>
    <property type="match status" value="1"/>
</dbReference>
<evidence type="ECO:0000256" key="6">
    <source>
        <dbReference type="ARBA" id="ARBA00023163"/>
    </source>
</evidence>
<dbReference type="Pfam" id="PF00486">
    <property type="entry name" value="Trans_reg_C"/>
    <property type="match status" value="1"/>
</dbReference>
<dbReference type="InterPro" id="IPR036388">
    <property type="entry name" value="WH-like_DNA-bd_sf"/>
</dbReference>
<dbReference type="InterPro" id="IPR016032">
    <property type="entry name" value="Sig_transdc_resp-reg_C-effctor"/>
</dbReference>
<dbReference type="SMART" id="SM00448">
    <property type="entry name" value="REC"/>
    <property type="match status" value="1"/>
</dbReference>
<dbReference type="InterPro" id="IPR011006">
    <property type="entry name" value="CheY-like_superfamily"/>
</dbReference>
<keyword evidence="5 9" id="KW-0238">DNA-binding</keyword>
<evidence type="ECO:0000256" key="5">
    <source>
        <dbReference type="ARBA" id="ARBA00023125"/>
    </source>
</evidence>
<dbReference type="Gene3D" id="3.40.50.2300">
    <property type="match status" value="1"/>
</dbReference>
<evidence type="ECO:0000259" key="11">
    <source>
        <dbReference type="PROSITE" id="PS51755"/>
    </source>
</evidence>
<dbReference type="FunFam" id="3.40.50.2300:FF:000002">
    <property type="entry name" value="DNA-binding response regulator PhoP"/>
    <property type="match status" value="1"/>
</dbReference>
<evidence type="ECO:0000256" key="2">
    <source>
        <dbReference type="ARBA" id="ARBA00022553"/>
    </source>
</evidence>
<organism evidence="12 13">
    <name type="scientific">Blautia segnis</name>
    <dbReference type="NCBI Taxonomy" id="2763030"/>
    <lineage>
        <taxon>Bacteria</taxon>
        <taxon>Bacillati</taxon>
        <taxon>Bacillota</taxon>
        <taxon>Clostridia</taxon>
        <taxon>Lachnospirales</taxon>
        <taxon>Lachnospiraceae</taxon>
        <taxon>Blautia</taxon>
    </lineage>
</organism>
<comment type="function">
    <text evidence="7">May play the central regulatory role in sporulation. It may be an element of the effector pathway responsible for the activation of sporulation genes in response to nutritional stress. Spo0A may act in concert with spo0H (a sigma factor) to control the expression of some genes that are critical to the sporulation process.</text>
</comment>
<evidence type="ECO:0000256" key="9">
    <source>
        <dbReference type="PROSITE-ProRule" id="PRU01091"/>
    </source>
</evidence>
<dbReference type="GO" id="GO:0000156">
    <property type="term" value="F:phosphorelay response regulator activity"/>
    <property type="evidence" value="ECO:0007669"/>
    <property type="project" value="TreeGrafter"/>
</dbReference>
<keyword evidence="13" id="KW-1185">Reference proteome</keyword>